<dbReference type="PANTHER" id="PTHR35487:SF1">
    <property type="entry name" value="DUF3824 DOMAIN-CONTAINING PROTEIN"/>
    <property type="match status" value="1"/>
</dbReference>
<keyword evidence="4" id="KW-1185">Reference proteome</keyword>
<protein>
    <recommendedName>
        <fullName evidence="2">DUF3824 domain-containing protein</fullName>
    </recommendedName>
</protein>
<comment type="caution">
    <text evidence="3">The sequence shown here is derived from an EMBL/GenBank/DDBJ whole genome shotgun (WGS) entry which is preliminary data.</text>
</comment>
<feature type="compositionally biased region" description="Basic and acidic residues" evidence="1">
    <location>
        <begin position="572"/>
        <end position="589"/>
    </location>
</feature>
<feature type="region of interest" description="Disordered" evidence="1">
    <location>
        <begin position="511"/>
        <end position="596"/>
    </location>
</feature>
<dbReference type="PANTHER" id="PTHR35487">
    <property type="entry name" value="DUF3824 DOMAIN-CONTAINING PROTEIN"/>
    <property type="match status" value="1"/>
</dbReference>
<feature type="region of interest" description="Disordered" evidence="1">
    <location>
        <begin position="449"/>
        <end position="492"/>
    </location>
</feature>
<evidence type="ECO:0000259" key="2">
    <source>
        <dbReference type="Pfam" id="PF12868"/>
    </source>
</evidence>
<name>A0A1V6TKK6_9EURO</name>
<organism evidence="3 4">
    <name type="scientific">Penicillium flavigenum</name>
    <dbReference type="NCBI Taxonomy" id="254877"/>
    <lineage>
        <taxon>Eukaryota</taxon>
        <taxon>Fungi</taxon>
        <taxon>Dikarya</taxon>
        <taxon>Ascomycota</taxon>
        <taxon>Pezizomycotina</taxon>
        <taxon>Eurotiomycetes</taxon>
        <taxon>Eurotiomycetidae</taxon>
        <taxon>Eurotiales</taxon>
        <taxon>Aspergillaceae</taxon>
        <taxon>Penicillium</taxon>
    </lineage>
</organism>
<feature type="compositionally biased region" description="Basic and acidic residues" evidence="1">
    <location>
        <begin position="537"/>
        <end position="554"/>
    </location>
</feature>
<feature type="compositionally biased region" description="Basic and acidic residues" evidence="1">
    <location>
        <begin position="303"/>
        <end position="324"/>
    </location>
</feature>
<dbReference type="Proteomes" id="UP000191342">
    <property type="component" value="Unassembled WGS sequence"/>
</dbReference>
<feature type="domain" description="DUF3824" evidence="2">
    <location>
        <begin position="589"/>
        <end position="665"/>
    </location>
</feature>
<dbReference type="InterPro" id="IPR024436">
    <property type="entry name" value="DUF3824"/>
</dbReference>
<dbReference type="STRING" id="254877.A0A1V6TKK6"/>
<evidence type="ECO:0000256" key="1">
    <source>
        <dbReference type="SAM" id="MobiDB-lite"/>
    </source>
</evidence>
<feature type="domain" description="DUF3824" evidence="2">
    <location>
        <begin position="716"/>
        <end position="780"/>
    </location>
</feature>
<feature type="compositionally biased region" description="Polar residues" evidence="1">
    <location>
        <begin position="353"/>
        <end position="362"/>
    </location>
</feature>
<dbReference type="EMBL" id="MLQL01000006">
    <property type="protein sequence ID" value="OQE26932.1"/>
    <property type="molecule type" value="Genomic_DNA"/>
</dbReference>
<accession>A0A1V6TKK6</accession>
<feature type="compositionally biased region" description="Basic and acidic residues" evidence="1">
    <location>
        <begin position="743"/>
        <end position="765"/>
    </location>
</feature>
<feature type="region of interest" description="Disordered" evidence="1">
    <location>
        <begin position="295"/>
        <end position="372"/>
    </location>
</feature>
<sequence>MSGLEVLGVVASILQIADVGAKLSVKLCTFYRTVKVANQSMQDLSCDVSLTCSILNELAKALEQDDQAKLCSEQVFCIAQEVLQECKVVFQQIENAIEKHNQDGEKNCFTRGARKVTVALLGPNLDVLKSNLERLKSTTLLMLHVIMYAGELRKRKVKSTLIDQRNIIHTLLEEKKAHTSKFNQLSSSIQAFSICDDDRSRQESSRSLDTEKQLPPLSMELRKYHTLVQRLLYEIDACQYSLEESRHLRIRNGVVNVHTTEAVLFQHTHGHAATQIFDDPFFKFRDACFPAPVTTREQSLPTREARNAYSRPRESDYDVVRRSDVEEDPDYDHRHRRVREYDRPSRRKLDPSGSISQVSRRGSNQDQDYSSDDSMAYIRKETRHCEDHSHHRRHMAEGALVGAGAAELLRSRSKKDGEASHGASRIGKTLGAGALGAVAVNAASHARDYYHRSKSRHRSHSFDDDRSSHRHSRHGRSRHSRSRSRSHSHSRAKTLLEVGVGAAALAAGVAALRSKSKGGDRKSRSRTRSRSRAFSRVRSEKDGEKDDSARSISERRKHMAGAGLAGAAIAGLDEKVHSRSRSRKGERSRSRSRLRQALPVVGAGLATVAATGLYENRKSQKDGKDGISREHRSRSRCHAASQFYPDPSRDSSGLIEFGNGPFTDSTPAEHYYGQPVSPGAPYDVSNTCGRCSTRNRSRSHEGGRYSSSSGSGREGRSRSREISSAALGATGLGYAAHTYSQQKDCRRSEERELFKEKEKKVEVSRKRFRSYSDDDDDDAPRGRTRTRYNRDLISHAVSDVGETAKGDGQSEEEGLSHKCRRMKSPYRELEKSTEYDKVNLGATLTPKTAKKDISLPSAINRAMEDTLEGLVLQWTNLTREEIQIE</sequence>
<feature type="compositionally biased region" description="Basic and acidic residues" evidence="1">
    <location>
        <begin position="339"/>
        <end position="350"/>
    </location>
</feature>
<feature type="compositionally biased region" description="Basic residues" evidence="1">
    <location>
        <begin position="468"/>
        <end position="492"/>
    </location>
</feature>
<reference evidence="4" key="1">
    <citation type="journal article" date="2017" name="Nat. Microbiol.">
        <title>Global analysis of biosynthetic gene clusters reveals vast potential of secondary metabolite production in Penicillium species.</title>
        <authorList>
            <person name="Nielsen J.C."/>
            <person name="Grijseels S."/>
            <person name="Prigent S."/>
            <person name="Ji B."/>
            <person name="Dainat J."/>
            <person name="Nielsen K.F."/>
            <person name="Frisvad J.C."/>
            <person name="Workman M."/>
            <person name="Nielsen J."/>
        </authorList>
    </citation>
    <scope>NUCLEOTIDE SEQUENCE [LARGE SCALE GENOMIC DNA]</scope>
    <source>
        <strain evidence="4">IBT 14082</strain>
    </source>
</reference>
<proteinExistence type="predicted"/>
<evidence type="ECO:0000313" key="3">
    <source>
        <dbReference type="EMBL" id="OQE26932.1"/>
    </source>
</evidence>
<gene>
    <name evidence="3" type="ORF">PENFLA_c006G08282</name>
</gene>
<feature type="compositionally biased region" description="Low complexity" evidence="1">
    <location>
        <begin position="560"/>
        <end position="571"/>
    </location>
</feature>
<evidence type="ECO:0000313" key="4">
    <source>
        <dbReference type="Proteomes" id="UP000191342"/>
    </source>
</evidence>
<feature type="compositionally biased region" description="Polar residues" evidence="1">
    <location>
        <begin position="684"/>
        <end position="694"/>
    </location>
</feature>
<feature type="region of interest" description="Disordered" evidence="1">
    <location>
        <begin position="616"/>
        <end position="721"/>
    </location>
</feature>
<feature type="compositionally biased region" description="Basic residues" evidence="1">
    <location>
        <begin position="523"/>
        <end position="535"/>
    </location>
</feature>
<dbReference type="AlphaFoldDB" id="A0A1V6TKK6"/>
<dbReference type="Pfam" id="PF12868">
    <property type="entry name" value="DUF3824"/>
    <property type="match status" value="2"/>
</dbReference>
<feature type="compositionally biased region" description="Basic and acidic residues" evidence="1">
    <location>
        <begin position="616"/>
        <end position="630"/>
    </location>
</feature>
<dbReference type="OrthoDB" id="5431013at2759"/>
<feature type="region of interest" description="Disordered" evidence="1">
    <location>
        <begin position="738"/>
        <end position="786"/>
    </location>
</feature>